<proteinExistence type="predicted"/>
<keyword evidence="8" id="KW-1185">Reference proteome</keyword>
<evidence type="ECO:0000256" key="4">
    <source>
        <dbReference type="ARBA" id="ARBA00024867"/>
    </source>
</evidence>
<evidence type="ECO:0000256" key="3">
    <source>
        <dbReference type="ARBA" id="ARBA00023012"/>
    </source>
</evidence>
<dbReference type="PROSITE" id="PS50110">
    <property type="entry name" value="RESPONSE_REGULATORY"/>
    <property type="match status" value="1"/>
</dbReference>
<comment type="function">
    <text evidence="4">May play the central regulatory role in sporulation. It may be an element of the effector pathway responsible for the activation of sporulation genes in response to nutritional stress. Spo0A may act in concert with spo0H (a sigma factor) to control the expression of some genes that are critical to the sporulation process.</text>
</comment>
<dbReference type="SMART" id="SM00448">
    <property type="entry name" value="REC"/>
    <property type="match status" value="1"/>
</dbReference>
<dbReference type="GO" id="GO:0000160">
    <property type="term" value="P:phosphorelay signal transduction system"/>
    <property type="evidence" value="ECO:0007669"/>
    <property type="project" value="UniProtKB-KW"/>
</dbReference>
<dbReference type="EMBL" id="RJVG01000007">
    <property type="protein sequence ID" value="ROR27187.1"/>
    <property type="molecule type" value="Genomic_DNA"/>
</dbReference>
<feature type="modified residue" description="4-aspartylphosphate" evidence="5">
    <location>
        <position position="53"/>
    </location>
</feature>
<dbReference type="Pfam" id="PF00072">
    <property type="entry name" value="Response_reg"/>
    <property type="match status" value="1"/>
</dbReference>
<sequence>MANILIIDDSKTSRKILRNLLEAEGHVIVGEAVNGEDGIAKFKELRPDITTLDITMPVLDGLEALKLIMNEDEKAKVVMVTAAGQKNKMVDALKHGATEYISKPFEPEQIISIISKVADEKN</sequence>
<evidence type="ECO:0000256" key="5">
    <source>
        <dbReference type="PROSITE-ProRule" id="PRU00169"/>
    </source>
</evidence>
<dbReference type="RefSeq" id="WP_123609883.1">
    <property type="nucleotide sequence ID" value="NZ_RJVG01000007.1"/>
</dbReference>
<dbReference type="AlphaFoldDB" id="A0A3N1XQW7"/>
<dbReference type="PANTHER" id="PTHR44591">
    <property type="entry name" value="STRESS RESPONSE REGULATOR PROTEIN 1"/>
    <property type="match status" value="1"/>
</dbReference>
<dbReference type="InterPro" id="IPR050595">
    <property type="entry name" value="Bact_response_regulator"/>
</dbReference>
<comment type="caution">
    <text evidence="7">The sequence shown here is derived from an EMBL/GenBank/DDBJ whole genome shotgun (WGS) entry which is preliminary data.</text>
</comment>
<gene>
    <name evidence="7" type="ORF">EDD66_107101</name>
</gene>
<name>A0A3N1XQW7_9FIRM</name>
<evidence type="ECO:0000256" key="1">
    <source>
        <dbReference type="ARBA" id="ARBA00018672"/>
    </source>
</evidence>
<organism evidence="7 8">
    <name type="scientific">Mobilisporobacter senegalensis</name>
    <dbReference type="NCBI Taxonomy" id="1329262"/>
    <lineage>
        <taxon>Bacteria</taxon>
        <taxon>Bacillati</taxon>
        <taxon>Bacillota</taxon>
        <taxon>Clostridia</taxon>
        <taxon>Lachnospirales</taxon>
        <taxon>Lachnospiraceae</taxon>
        <taxon>Mobilisporobacter</taxon>
    </lineage>
</organism>
<dbReference type="Gene3D" id="3.40.50.2300">
    <property type="match status" value="1"/>
</dbReference>
<evidence type="ECO:0000259" key="6">
    <source>
        <dbReference type="PROSITE" id="PS50110"/>
    </source>
</evidence>
<protein>
    <recommendedName>
        <fullName evidence="1">Stage 0 sporulation protein A homolog</fullName>
    </recommendedName>
</protein>
<dbReference type="PANTHER" id="PTHR44591:SF14">
    <property type="entry name" value="PROTEIN PILG"/>
    <property type="match status" value="1"/>
</dbReference>
<dbReference type="SUPFAM" id="SSF52172">
    <property type="entry name" value="CheY-like"/>
    <property type="match status" value="1"/>
</dbReference>
<keyword evidence="3" id="KW-0902">Two-component regulatory system</keyword>
<evidence type="ECO:0000256" key="2">
    <source>
        <dbReference type="ARBA" id="ARBA00022553"/>
    </source>
</evidence>
<dbReference type="Proteomes" id="UP000273083">
    <property type="component" value="Unassembled WGS sequence"/>
</dbReference>
<keyword evidence="2 5" id="KW-0597">Phosphoprotein</keyword>
<evidence type="ECO:0000313" key="8">
    <source>
        <dbReference type="Proteomes" id="UP000273083"/>
    </source>
</evidence>
<evidence type="ECO:0000313" key="7">
    <source>
        <dbReference type="EMBL" id="ROR27187.1"/>
    </source>
</evidence>
<accession>A0A3N1XQW7</accession>
<dbReference type="InterPro" id="IPR001789">
    <property type="entry name" value="Sig_transdc_resp-reg_receiver"/>
</dbReference>
<dbReference type="InterPro" id="IPR011006">
    <property type="entry name" value="CheY-like_superfamily"/>
</dbReference>
<reference evidence="7 8" key="1">
    <citation type="submission" date="2018-11" db="EMBL/GenBank/DDBJ databases">
        <title>Genomic Encyclopedia of Type Strains, Phase IV (KMG-IV): sequencing the most valuable type-strain genomes for metagenomic binning, comparative biology and taxonomic classification.</title>
        <authorList>
            <person name="Goeker M."/>
        </authorList>
    </citation>
    <scope>NUCLEOTIDE SEQUENCE [LARGE SCALE GENOMIC DNA]</scope>
    <source>
        <strain evidence="7 8">DSM 26537</strain>
    </source>
</reference>
<dbReference type="OrthoDB" id="9790669at2"/>
<feature type="domain" description="Response regulatory" evidence="6">
    <location>
        <begin position="3"/>
        <end position="118"/>
    </location>
</feature>